<reference evidence="2 3" key="2">
    <citation type="submission" date="2008-10" db="EMBL/GenBank/DDBJ databases">
        <authorList>
            <person name="Fulton L."/>
            <person name="Clifton S."/>
            <person name="Fulton B."/>
            <person name="Xu J."/>
            <person name="Minx P."/>
            <person name="Pepin K.H."/>
            <person name="Johnson M."/>
            <person name="Thiruvilangam P."/>
            <person name="Bhonagiri V."/>
            <person name="Nash W.E."/>
            <person name="Mardis E.R."/>
            <person name="Wilson R.K."/>
        </authorList>
    </citation>
    <scope>NUCLEOTIDE SEQUENCE [LARGE SCALE GENOMIC DNA]</scope>
    <source>
        <strain evidence="2 3">DSM 13279</strain>
    </source>
</reference>
<organism evidence="2 3">
    <name type="scientific">Collinsella stercoris DSM 13279</name>
    <dbReference type="NCBI Taxonomy" id="445975"/>
    <lineage>
        <taxon>Bacteria</taxon>
        <taxon>Bacillati</taxon>
        <taxon>Actinomycetota</taxon>
        <taxon>Coriobacteriia</taxon>
        <taxon>Coriobacteriales</taxon>
        <taxon>Coriobacteriaceae</taxon>
        <taxon>Collinsella</taxon>
    </lineage>
</organism>
<keyword evidence="3" id="KW-1185">Reference proteome</keyword>
<dbReference type="EMBL" id="ABXJ01000069">
    <property type="protein sequence ID" value="EEA90467.1"/>
    <property type="molecule type" value="Genomic_DNA"/>
</dbReference>
<proteinExistence type="predicted"/>
<evidence type="ECO:0000313" key="2">
    <source>
        <dbReference type="EMBL" id="EEA90467.1"/>
    </source>
</evidence>
<reference evidence="2 3" key="1">
    <citation type="submission" date="2008-10" db="EMBL/GenBank/DDBJ databases">
        <title>Draft genome sequence of Collinsella stercoris (DSM 13279).</title>
        <authorList>
            <person name="Sudarsanam P."/>
            <person name="Ley R."/>
            <person name="Guruge J."/>
            <person name="Turnbaugh P.J."/>
            <person name="Mahowald M."/>
            <person name="Liep D."/>
            <person name="Gordon J."/>
        </authorList>
    </citation>
    <scope>NUCLEOTIDE SEQUENCE [LARGE SCALE GENOMIC DNA]</scope>
    <source>
        <strain evidence="2 3">DSM 13279</strain>
    </source>
</reference>
<gene>
    <name evidence="2" type="ORF">COLSTE_01224</name>
</gene>
<sequence>MPCPRSHPNRTHAPAALAPVARVPQSYARTGRVRVPAVRAPVAHTSQSPTSTCRRASHGHVTVASPRELRRGEQPIRGTLVWFFIDFERRGRAGFFAQTPRHRALHRIVRRRRGL</sequence>
<dbReference type="Proteomes" id="UP000003560">
    <property type="component" value="Unassembled WGS sequence"/>
</dbReference>
<accession>B6GAX3</accession>
<feature type="region of interest" description="Disordered" evidence="1">
    <location>
        <begin position="41"/>
        <end position="70"/>
    </location>
</feature>
<comment type="caution">
    <text evidence="2">The sequence shown here is derived from an EMBL/GenBank/DDBJ whole genome shotgun (WGS) entry which is preliminary data.</text>
</comment>
<evidence type="ECO:0000256" key="1">
    <source>
        <dbReference type="SAM" id="MobiDB-lite"/>
    </source>
</evidence>
<dbReference type="AlphaFoldDB" id="B6GAX3"/>
<feature type="compositionally biased region" description="Polar residues" evidence="1">
    <location>
        <begin position="44"/>
        <end position="54"/>
    </location>
</feature>
<dbReference type="STRING" id="445975.COLSTE_01224"/>
<name>B6GAX3_9ACTN</name>
<dbReference type="HOGENOM" id="CLU_2104826_0_0_11"/>
<protein>
    <submittedName>
        <fullName evidence="2">Uncharacterized protein</fullName>
    </submittedName>
</protein>
<evidence type="ECO:0000313" key="3">
    <source>
        <dbReference type="Proteomes" id="UP000003560"/>
    </source>
</evidence>